<dbReference type="KEGG" id="nai:NECAME_02519"/>
<proteinExistence type="predicted"/>
<name>W2TDB4_NECAM</name>
<dbReference type="AlphaFoldDB" id="W2TDB4"/>
<sequence>MPESRNSAHVNHEATLGQSFGGVALETAINQEGAERMLTFSNRFSVSQGARDAVMELVNVNPTFDYLQPFGNKIERNLRLKQVNKAICSTCSTKRLNESRAWTLS</sequence>
<evidence type="ECO:0000313" key="2">
    <source>
        <dbReference type="Proteomes" id="UP000053676"/>
    </source>
</evidence>
<organism evidence="1 2">
    <name type="scientific">Necator americanus</name>
    <name type="common">Human hookworm</name>
    <dbReference type="NCBI Taxonomy" id="51031"/>
    <lineage>
        <taxon>Eukaryota</taxon>
        <taxon>Metazoa</taxon>
        <taxon>Ecdysozoa</taxon>
        <taxon>Nematoda</taxon>
        <taxon>Chromadorea</taxon>
        <taxon>Rhabditida</taxon>
        <taxon>Rhabditina</taxon>
        <taxon>Rhabditomorpha</taxon>
        <taxon>Strongyloidea</taxon>
        <taxon>Ancylostomatidae</taxon>
        <taxon>Bunostominae</taxon>
        <taxon>Necator</taxon>
    </lineage>
</organism>
<accession>W2TDB4</accession>
<keyword evidence="2" id="KW-1185">Reference proteome</keyword>
<protein>
    <submittedName>
        <fullName evidence="1">Uncharacterized protein</fullName>
    </submittedName>
</protein>
<evidence type="ECO:0000313" key="1">
    <source>
        <dbReference type="EMBL" id="ETN80040.1"/>
    </source>
</evidence>
<dbReference type="Proteomes" id="UP000053676">
    <property type="component" value="Unassembled WGS sequence"/>
</dbReference>
<reference evidence="2" key="1">
    <citation type="journal article" date="2014" name="Nat. Genet.">
        <title>Genome of the human hookworm Necator americanus.</title>
        <authorList>
            <person name="Tang Y.T."/>
            <person name="Gao X."/>
            <person name="Rosa B.A."/>
            <person name="Abubucker S."/>
            <person name="Hallsworth-Pepin K."/>
            <person name="Martin J."/>
            <person name="Tyagi R."/>
            <person name="Heizer E."/>
            <person name="Zhang X."/>
            <person name="Bhonagiri-Palsikar V."/>
            <person name="Minx P."/>
            <person name="Warren W.C."/>
            <person name="Wang Q."/>
            <person name="Zhan B."/>
            <person name="Hotez P.J."/>
            <person name="Sternberg P.W."/>
            <person name="Dougall A."/>
            <person name="Gaze S.T."/>
            <person name="Mulvenna J."/>
            <person name="Sotillo J."/>
            <person name="Ranganathan S."/>
            <person name="Rabelo E.M."/>
            <person name="Wilson R.K."/>
            <person name="Felgner P.L."/>
            <person name="Bethony J."/>
            <person name="Hawdon J.M."/>
            <person name="Gasser R.B."/>
            <person name="Loukas A."/>
            <person name="Mitreva M."/>
        </authorList>
    </citation>
    <scope>NUCLEOTIDE SEQUENCE [LARGE SCALE GENOMIC DNA]</scope>
</reference>
<gene>
    <name evidence="1" type="ORF">NECAME_02519</name>
</gene>
<dbReference type="EMBL" id="KI659257">
    <property type="protein sequence ID" value="ETN80040.1"/>
    <property type="molecule type" value="Genomic_DNA"/>
</dbReference>